<evidence type="ECO:0000313" key="1">
    <source>
        <dbReference type="EMBL" id="KAK9538129.1"/>
    </source>
</evidence>
<evidence type="ECO:0000313" key="2">
    <source>
        <dbReference type="Proteomes" id="UP001488805"/>
    </source>
</evidence>
<gene>
    <name evidence="1" type="ORF">VZT92_005684</name>
</gene>
<name>A0AAW1FTU6_ZOAVI</name>
<protein>
    <submittedName>
        <fullName evidence="1">Uncharacterized protein</fullName>
    </submittedName>
</protein>
<sequence length="100" mass="11086">MDMGHREAQDAAVQMSATVVLLRRAIDELVRPAPCGVSAPTALESCVMVSDKQCFDREPSLIKEQLLCLPCVYCPNNQLCRISAREMIVNRKASQNHKQG</sequence>
<dbReference type="AlphaFoldDB" id="A0AAW1FTU6"/>
<dbReference type="Proteomes" id="UP001488805">
    <property type="component" value="Unassembled WGS sequence"/>
</dbReference>
<dbReference type="EMBL" id="JBCEZU010000034">
    <property type="protein sequence ID" value="KAK9538129.1"/>
    <property type="molecule type" value="Genomic_DNA"/>
</dbReference>
<keyword evidence="2" id="KW-1185">Reference proteome</keyword>
<reference evidence="1 2" key="1">
    <citation type="journal article" date="2024" name="Genome Biol. Evol.">
        <title>Chromosome-level genome assembly of the viviparous eelpout Zoarces viviparus.</title>
        <authorList>
            <person name="Fuhrmann N."/>
            <person name="Brasseur M.V."/>
            <person name="Bakowski C.E."/>
            <person name="Podsiadlowski L."/>
            <person name="Prost S."/>
            <person name="Krehenwinkel H."/>
            <person name="Mayer C."/>
        </authorList>
    </citation>
    <scope>NUCLEOTIDE SEQUENCE [LARGE SCALE GENOMIC DNA]</scope>
    <source>
        <strain evidence="1">NO-MEL_2022_Ind0_liver</strain>
    </source>
</reference>
<accession>A0AAW1FTU6</accession>
<comment type="caution">
    <text evidence="1">The sequence shown here is derived from an EMBL/GenBank/DDBJ whole genome shotgun (WGS) entry which is preliminary data.</text>
</comment>
<proteinExistence type="predicted"/>
<organism evidence="1 2">
    <name type="scientific">Zoarces viviparus</name>
    <name type="common">Viviparous eelpout</name>
    <name type="synonym">Blennius viviparus</name>
    <dbReference type="NCBI Taxonomy" id="48416"/>
    <lineage>
        <taxon>Eukaryota</taxon>
        <taxon>Metazoa</taxon>
        <taxon>Chordata</taxon>
        <taxon>Craniata</taxon>
        <taxon>Vertebrata</taxon>
        <taxon>Euteleostomi</taxon>
        <taxon>Actinopterygii</taxon>
        <taxon>Neopterygii</taxon>
        <taxon>Teleostei</taxon>
        <taxon>Neoteleostei</taxon>
        <taxon>Acanthomorphata</taxon>
        <taxon>Eupercaria</taxon>
        <taxon>Perciformes</taxon>
        <taxon>Cottioidei</taxon>
        <taxon>Zoarcales</taxon>
        <taxon>Zoarcidae</taxon>
        <taxon>Zoarcinae</taxon>
        <taxon>Zoarces</taxon>
    </lineage>
</organism>